<evidence type="ECO:0000256" key="5">
    <source>
        <dbReference type="ARBA" id="ARBA00023002"/>
    </source>
</evidence>
<dbReference type="AlphaFoldDB" id="A0A9Q0SMF1"/>
<accession>A0A9Q0SMF1</accession>
<comment type="cofactor">
    <cofactor evidence="1">
        <name>heme</name>
        <dbReference type="ChEBI" id="CHEBI:30413"/>
    </cofactor>
</comment>
<protein>
    <submittedName>
        <fullName evidence="8">CYTOCHROME P450</fullName>
    </submittedName>
</protein>
<evidence type="ECO:0000313" key="9">
    <source>
        <dbReference type="Proteomes" id="UP001151752"/>
    </source>
</evidence>
<dbReference type="PANTHER" id="PTHR24296">
    <property type="entry name" value="CYTOCHROME P450"/>
    <property type="match status" value="1"/>
</dbReference>
<organism evidence="8 9">
    <name type="scientific">Salix koriyanagi</name>
    <dbReference type="NCBI Taxonomy" id="2511006"/>
    <lineage>
        <taxon>Eukaryota</taxon>
        <taxon>Viridiplantae</taxon>
        <taxon>Streptophyta</taxon>
        <taxon>Embryophyta</taxon>
        <taxon>Tracheophyta</taxon>
        <taxon>Spermatophyta</taxon>
        <taxon>Magnoliopsida</taxon>
        <taxon>eudicotyledons</taxon>
        <taxon>Gunneridae</taxon>
        <taxon>Pentapetalae</taxon>
        <taxon>rosids</taxon>
        <taxon>fabids</taxon>
        <taxon>Malpighiales</taxon>
        <taxon>Salicaceae</taxon>
        <taxon>Saliceae</taxon>
        <taxon>Salix</taxon>
    </lineage>
</organism>
<keyword evidence="5" id="KW-0560">Oxidoreductase</keyword>
<reference evidence="8" key="1">
    <citation type="submission" date="2022-11" db="EMBL/GenBank/DDBJ databases">
        <authorList>
            <person name="Hyden B.L."/>
            <person name="Feng K."/>
            <person name="Yates T."/>
            <person name="Jawdy S."/>
            <person name="Smart L.B."/>
            <person name="Muchero W."/>
        </authorList>
    </citation>
    <scope>NUCLEOTIDE SEQUENCE</scope>
    <source>
        <tissue evidence="8">Shoot tip</tissue>
    </source>
</reference>
<evidence type="ECO:0000256" key="3">
    <source>
        <dbReference type="ARBA" id="ARBA00022617"/>
    </source>
</evidence>
<keyword evidence="7" id="KW-0503">Monooxygenase</keyword>
<dbReference type="EMBL" id="JAPFFM010000020">
    <property type="protein sequence ID" value="KAJ6682413.1"/>
    <property type="molecule type" value="Genomic_DNA"/>
</dbReference>
<proteinExistence type="inferred from homology"/>
<evidence type="ECO:0000256" key="2">
    <source>
        <dbReference type="ARBA" id="ARBA00010617"/>
    </source>
</evidence>
<dbReference type="Proteomes" id="UP001151752">
    <property type="component" value="Chromosome 5"/>
</dbReference>
<keyword evidence="4" id="KW-0479">Metal-binding</keyword>
<evidence type="ECO:0000313" key="8">
    <source>
        <dbReference type="EMBL" id="KAJ6682413.1"/>
    </source>
</evidence>
<evidence type="ECO:0000256" key="1">
    <source>
        <dbReference type="ARBA" id="ARBA00001971"/>
    </source>
</evidence>
<dbReference type="InterPro" id="IPR001128">
    <property type="entry name" value="Cyt_P450"/>
</dbReference>
<keyword evidence="9" id="KW-1185">Reference proteome</keyword>
<dbReference type="GO" id="GO:0020037">
    <property type="term" value="F:heme binding"/>
    <property type="evidence" value="ECO:0007669"/>
    <property type="project" value="InterPro"/>
</dbReference>
<evidence type="ECO:0000256" key="7">
    <source>
        <dbReference type="ARBA" id="ARBA00023033"/>
    </source>
</evidence>
<dbReference type="Pfam" id="PF00067">
    <property type="entry name" value="p450"/>
    <property type="match status" value="1"/>
</dbReference>
<evidence type="ECO:0000256" key="4">
    <source>
        <dbReference type="ARBA" id="ARBA00022723"/>
    </source>
</evidence>
<comment type="caution">
    <text evidence="8">The sequence shown here is derived from an EMBL/GenBank/DDBJ whole genome shotgun (WGS) entry which is preliminary data.</text>
</comment>
<evidence type="ECO:0000256" key="6">
    <source>
        <dbReference type="ARBA" id="ARBA00023004"/>
    </source>
</evidence>
<comment type="similarity">
    <text evidence="2">Belongs to the cytochrome P450 family.</text>
</comment>
<reference evidence="8" key="2">
    <citation type="journal article" date="2023" name="Int. J. Mol. Sci.">
        <title>De Novo Assembly and Annotation of 11 Diverse Shrub Willow (Salix) Genomes Reveals Novel Gene Organization in Sex-Linked Regions.</title>
        <authorList>
            <person name="Hyden B."/>
            <person name="Feng K."/>
            <person name="Yates T.B."/>
            <person name="Jawdy S."/>
            <person name="Cereghino C."/>
            <person name="Smart L.B."/>
            <person name="Muchero W."/>
        </authorList>
    </citation>
    <scope>NUCLEOTIDE SEQUENCE</scope>
    <source>
        <tissue evidence="8">Shoot tip</tissue>
    </source>
</reference>
<name>A0A9Q0SMF1_9ROSI</name>
<keyword evidence="6" id="KW-0408">Iron</keyword>
<keyword evidence="3" id="KW-0349">Heme</keyword>
<dbReference type="InterPro" id="IPR036396">
    <property type="entry name" value="Cyt_P450_sf"/>
</dbReference>
<dbReference type="GO" id="GO:0004497">
    <property type="term" value="F:monooxygenase activity"/>
    <property type="evidence" value="ECO:0007669"/>
    <property type="project" value="UniProtKB-KW"/>
</dbReference>
<dbReference type="GO" id="GO:0005506">
    <property type="term" value="F:iron ion binding"/>
    <property type="evidence" value="ECO:0007669"/>
    <property type="project" value="InterPro"/>
</dbReference>
<dbReference type="Gene3D" id="1.10.630.10">
    <property type="entry name" value="Cytochrome P450"/>
    <property type="match status" value="1"/>
</dbReference>
<gene>
    <name evidence="8" type="ORF">OIU74_020618</name>
</gene>
<sequence length="156" mass="18070">MTLEMQLLPDIWCQKAFGSCKGGSDWEKRGDWEKLGKTMDQIINNYMSMKQEEMIKGEIRNDEGDFSLLKGYTIGNEIFEQVDHKVIKDSTFGLIFAIEDTTSSSPSRFFWLLTKNPKVETKIRQELETIRPTTEAKSTSFFSDVEVLHKNIMTRL</sequence>
<dbReference type="GO" id="GO:0016705">
    <property type="term" value="F:oxidoreductase activity, acting on paired donors, with incorporation or reduction of molecular oxygen"/>
    <property type="evidence" value="ECO:0007669"/>
    <property type="project" value="InterPro"/>
</dbReference>
<dbReference type="SUPFAM" id="SSF48264">
    <property type="entry name" value="Cytochrome P450"/>
    <property type="match status" value="1"/>
</dbReference>